<dbReference type="EMBL" id="RQTK01000120">
    <property type="protein sequence ID" value="RUS87061.1"/>
    <property type="molecule type" value="Genomic_DNA"/>
</dbReference>
<reference evidence="2 3" key="1">
    <citation type="submission" date="2019-01" db="EMBL/GenBank/DDBJ databases">
        <title>A draft genome assembly of the solar-powered sea slug Elysia chlorotica.</title>
        <authorList>
            <person name="Cai H."/>
            <person name="Li Q."/>
            <person name="Fang X."/>
            <person name="Li J."/>
            <person name="Curtis N.E."/>
            <person name="Altenburger A."/>
            <person name="Shibata T."/>
            <person name="Feng M."/>
            <person name="Maeda T."/>
            <person name="Schwartz J.A."/>
            <person name="Shigenobu S."/>
            <person name="Lundholm N."/>
            <person name="Nishiyama T."/>
            <person name="Yang H."/>
            <person name="Hasebe M."/>
            <person name="Li S."/>
            <person name="Pierce S.K."/>
            <person name="Wang J."/>
        </authorList>
    </citation>
    <scope>NUCLEOTIDE SEQUENCE [LARGE SCALE GENOMIC DNA]</scope>
    <source>
        <strain evidence="2">EC2010</strain>
        <tissue evidence="2">Whole organism of an adult</tissue>
    </source>
</reference>
<dbReference type="AlphaFoldDB" id="A0A433TZQ0"/>
<evidence type="ECO:0000256" key="1">
    <source>
        <dbReference type="SAM" id="MobiDB-lite"/>
    </source>
</evidence>
<protein>
    <submittedName>
        <fullName evidence="2">Uncharacterized protein</fullName>
    </submittedName>
</protein>
<evidence type="ECO:0000313" key="2">
    <source>
        <dbReference type="EMBL" id="RUS87061.1"/>
    </source>
</evidence>
<accession>A0A433TZQ0</accession>
<feature type="region of interest" description="Disordered" evidence="1">
    <location>
        <begin position="213"/>
        <end position="247"/>
    </location>
</feature>
<sequence>MIPHSRGKRMLEMSRQKAKRAKENLPLLDTVENTEKTGDADVSVLNIPTSQLLDVSEDVNMSFSFSEFSDLDLPVSEISSSLKVANFVLNHADVPLKVLNDTVNPASYSSLGQSNIDTPTTILRAEERAENYTAASYDNQLVEEPVEVDTVIHAIEPSNSLRITSSIDPRASELVGDHEVASGVERVVDEPVEAGTVIQPIEPIELTNLEASAGNNLDGQDETTDEIDAQRKTKKKTKKQDKKENREHGKAYLGRYYDKEKKTFVEVMKEAKVLGDRCKCKAAYHHCKEISDQDRAKIFSDVWKMTWGEKEVFVKMAIETKDVKERKGSESSKRDRSLVFNLRGSSGSRRVCKDMFLKTTPDMVDDSDDPVWRGY</sequence>
<name>A0A433TZQ0_ELYCH</name>
<organism evidence="2 3">
    <name type="scientific">Elysia chlorotica</name>
    <name type="common">Eastern emerald elysia</name>
    <name type="synonym">Sea slug</name>
    <dbReference type="NCBI Taxonomy" id="188477"/>
    <lineage>
        <taxon>Eukaryota</taxon>
        <taxon>Metazoa</taxon>
        <taxon>Spiralia</taxon>
        <taxon>Lophotrochozoa</taxon>
        <taxon>Mollusca</taxon>
        <taxon>Gastropoda</taxon>
        <taxon>Heterobranchia</taxon>
        <taxon>Euthyneura</taxon>
        <taxon>Panpulmonata</taxon>
        <taxon>Sacoglossa</taxon>
        <taxon>Placobranchoidea</taxon>
        <taxon>Plakobranchidae</taxon>
        <taxon>Elysia</taxon>
    </lineage>
</organism>
<comment type="caution">
    <text evidence="2">The sequence shown here is derived from an EMBL/GenBank/DDBJ whole genome shotgun (WGS) entry which is preliminary data.</text>
</comment>
<evidence type="ECO:0000313" key="3">
    <source>
        <dbReference type="Proteomes" id="UP000271974"/>
    </source>
</evidence>
<keyword evidence="3" id="KW-1185">Reference proteome</keyword>
<proteinExistence type="predicted"/>
<dbReference type="OrthoDB" id="6136790at2759"/>
<gene>
    <name evidence="2" type="ORF">EGW08_005137</name>
</gene>
<dbReference type="Proteomes" id="UP000271974">
    <property type="component" value="Unassembled WGS sequence"/>
</dbReference>